<feature type="chain" id="PRO_5042035463" description="TolC family protein" evidence="1">
    <location>
        <begin position="23"/>
        <end position="89"/>
    </location>
</feature>
<evidence type="ECO:0008006" key="4">
    <source>
        <dbReference type="Google" id="ProtNLM"/>
    </source>
</evidence>
<name>A0AAE9YLU7_9GAMM</name>
<dbReference type="KEGG" id="tact:SG35_020740"/>
<dbReference type="AlphaFoldDB" id="A0AAE9YLU7"/>
<dbReference type="Proteomes" id="UP000032568">
    <property type="component" value="Chromosome"/>
</dbReference>
<dbReference type="EMBL" id="CP059735">
    <property type="protein sequence ID" value="WDD97715.1"/>
    <property type="molecule type" value="Genomic_DNA"/>
</dbReference>
<reference evidence="2 3" key="1">
    <citation type="journal article" date="2015" name="Genome Announc.">
        <title>Draft Genome Sequences of Marine Isolates of Thalassomonas viridans and Thalassomonas actiniarum.</title>
        <authorList>
            <person name="Olonade I."/>
            <person name="van Zyl L.J."/>
            <person name="Trindade M."/>
        </authorList>
    </citation>
    <scope>NUCLEOTIDE SEQUENCE [LARGE SCALE GENOMIC DNA]</scope>
    <source>
        <strain evidence="2 3">A5K-106</strain>
    </source>
</reference>
<feature type="signal peptide" evidence="1">
    <location>
        <begin position="1"/>
        <end position="22"/>
    </location>
</feature>
<keyword evidence="1" id="KW-0732">Signal</keyword>
<sequence length="89" mass="9586">MKLAQKISVLAIAFFSITSVQALELVKADTINHNEVMNQIKVSLADSIKLTPVSFVSAQQTAQALLAKQERVNAGNTNANLAKSEMISE</sequence>
<keyword evidence="3" id="KW-1185">Reference proteome</keyword>
<organism evidence="2 3">
    <name type="scientific">Thalassomonas actiniarum</name>
    <dbReference type="NCBI Taxonomy" id="485447"/>
    <lineage>
        <taxon>Bacteria</taxon>
        <taxon>Pseudomonadati</taxon>
        <taxon>Pseudomonadota</taxon>
        <taxon>Gammaproteobacteria</taxon>
        <taxon>Alteromonadales</taxon>
        <taxon>Colwelliaceae</taxon>
        <taxon>Thalassomonas</taxon>
    </lineage>
</organism>
<evidence type="ECO:0000313" key="3">
    <source>
        <dbReference type="Proteomes" id="UP000032568"/>
    </source>
</evidence>
<accession>A0AAE9YLU7</accession>
<dbReference type="RefSeq" id="WP_044830967.1">
    <property type="nucleotide sequence ID" value="NZ_CP059735.1"/>
</dbReference>
<evidence type="ECO:0000313" key="2">
    <source>
        <dbReference type="EMBL" id="WDD97715.1"/>
    </source>
</evidence>
<gene>
    <name evidence="2" type="ORF">SG35_020740</name>
</gene>
<protein>
    <recommendedName>
        <fullName evidence="4">TolC family protein</fullName>
    </recommendedName>
</protein>
<reference evidence="2 3" key="2">
    <citation type="journal article" date="2022" name="Mar. Drugs">
        <title>Bioassay-Guided Fractionation Leads to the Detection of Cholic Acid Generated by the Rare Thalassomonas sp.</title>
        <authorList>
            <person name="Pheiffer F."/>
            <person name="Schneider Y.K."/>
            <person name="Hansen E.H."/>
            <person name="Andersen J.H."/>
            <person name="Isaksson J."/>
            <person name="Busche T."/>
            <person name="R C."/>
            <person name="Kalinowski J."/>
            <person name="Zyl L.V."/>
            <person name="Trindade M."/>
        </authorList>
    </citation>
    <scope>NUCLEOTIDE SEQUENCE [LARGE SCALE GENOMIC DNA]</scope>
    <source>
        <strain evidence="2 3">A5K-106</strain>
    </source>
</reference>
<evidence type="ECO:0000256" key="1">
    <source>
        <dbReference type="SAM" id="SignalP"/>
    </source>
</evidence>
<proteinExistence type="predicted"/>